<dbReference type="PATRIC" id="fig|1229493.5.peg.1041"/>
<dbReference type="RefSeq" id="WP_020194397.1">
    <property type="nucleotide sequence ID" value="NZ_BAOH01000005.1"/>
</dbReference>
<evidence type="ECO:0000256" key="1">
    <source>
        <dbReference type="SAM" id="Phobius"/>
    </source>
</evidence>
<feature type="transmembrane region" description="Helical" evidence="1">
    <location>
        <begin position="126"/>
        <end position="145"/>
    </location>
</feature>
<sequence length="216" mass="25235">MLDWSKQRDQTHTLKHRAVLTLVLVAVLYVVFFMKLDRYAVTLNTEIADTVEFVGEQDGNKIVKRSQLYYQLAQKYIPEKTVESHSYVEEKTSKWKQIRWASAKLSDLGDKLELLLYQCLFRWSLMQYWALTLAPIVAAMVFEGYKVREIKMYEFGMSSGKRQVIWLKSFAFLLFMVNVYMFLPYSSNFGPYYPPAAVLLSGFALKQITSHITKAF</sequence>
<feature type="transmembrane region" description="Helical" evidence="1">
    <location>
        <begin position="18"/>
        <end position="36"/>
    </location>
</feature>
<evidence type="ECO:0000313" key="3">
    <source>
        <dbReference type="Proteomes" id="UP000031586"/>
    </source>
</evidence>
<evidence type="ECO:0000313" key="2">
    <source>
        <dbReference type="EMBL" id="KIF53210.1"/>
    </source>
</evidence>
<dbReference type="Pfam" id="PF14348">
    <property type="entry name" value="DtrJ-like"/>
    <property type="match status" value="1"/>
</dbReference>
<keyword evidence="1" id="KW-0812">Transmembrane</keyword>
<dbReference type="AlphaFoldDB" id="A0A0C1Z8A0"/>
<protein>
    <recommendedName>
        <fullName evidence="4">DUF4400 domain-containing protein</fullName>
    </recommendedName>
</protein>
<dbReference type="Proteomes" id="UP000031586">
    <property type="component" value="Unassembled WGS sequence"/>
</dbReference>
<gene>
    <name evidence="2" type="ORF">H735_09775</name>
</gene>
<proteinExistence type="predicted"/>
<dbReference type="EMBL" id="JPRD01000015">
    <property type="protein sequence ID" value="KIF53210.1"/>
    <property type="molecule type" value="Genomic_DNA"/>
</dbReference>
<feature type="transmembrane region" description="Helical" evidence="1">
    <location>
        <begin position="165"/>
        <end position="183"/>
    </location>
</feature>
<reference evidence="2 3" key="1">
    <citation type="submission" date="2014-07" db="EMBL/GenBank/DDBJ databases">
        <title>Unique and conserved regions in Vibrio harveyi and related species in comparison with the shrimp pathogen Vibrio harveyi CAIM 1792.</title>
        <authorList>
            <person name="Espinoza-Valles I."/>
            <person name="Vora G."/>
            <person name="Leekitcharoenphon P."/>
            <person name="Ussery D."/>
            <person name="Hoj L."/>
            <person name="Gomez-Gil B."/>
        </authorList>
    </citation>
    <scope>NUCLEOTIDE SEQUENCE [LARGE SCALE GENOMIC DNA]</scope>
    <source>
        <strain evidence="3">CAIM 1854 / LMG 25443</strain>
    </source>
</reference>
<keyword evidence="1" id="KW-1133">Transmembrane helix</keyword>
<organism evidence="2 3">
    <name type="scientific">Vibrio owensii CAIM 1854 = LMG 25443</name>
    <dbReference type="NCBI Taxonomy" id="1229493"/>
    <lineage>
        <taxon>Bacteria</taxon>
        <taxon>Pseudomonadati</taxon>
        <taxon>Pseudomonadota</taxon>
        <taxon>Gammaproteobacteria</taxon>
        <taxon>Vibrionales</taxon>
        <taxon>Vibrionaceae</taxon>
        <taxon>Vibrio</taxon>
    </lineage>
</organism>
<evidence type="ECO:0008006" key="4">
    <source>
        <dbReference type="Google" id="ProtNLM"/>
    </source>
</evidence>
<keyword evidence="1" id="KW-0472">Membrane</keyword>
<accession>A0A0C1Z8A0</accession>
<dbReference type="InterPro" id="IPR022266">
    <property type="entry name" value="DtrJ-like"/>
</dbReference>
<name>A0A0C1Z8A0_9VIBR</name>
<comment type="caution">
    <text evidence="2">The sequence shown here is derived from an EMBL/GenBank/DDBJ whole genome shotgun (WGS) entry which is preliminary data.</text>
</comment>